<dbReference type="PROSITE" id="PS00751">
    <property type="entry name" value="TCP1_2"/>
    <property type="match status" value="1"/>
</dbReference>
<feature type="repeat" description="PPR" evidence="10">
    <location>
        <begin position="396"/>
        <end position="430"/>
    </location>
</feature>
<dbReference type="Pfam" id="PF02141">
    <property type="entry name" value="DENN"/>
    <property type="match status" value="1"/>
</dbReference>
<dbReference type="GO" id="GO:0005832">
    <property type="term" value="C:chaperonin-containing T-complex"/>
    <property type="evidence" value="ECO:0007669"/>
    <property type="project" value="UniProtKB-ARBA"/>
</dbReference>
<dbReference type="GO" id="GO:0005085">
    <property type="term" value="F:guanyl-nucleotide exchange factor activity"/>
    <property type="evidence" value="ECO:0007669"/>
    <property type="project" value="UniProtKB-ARBA"/>
</dbReference>
<dbReference type="GO" id="GO:0005524">
    <property type="term" value="F:ATP binding"/>
    <property type="evidence" value="ECO:0007669"/>
    <property type="project" value="UniProtKB-KW"/>
</dbReference>
<evidence type="ECO:0000256" key="4">
    <source>
        <dbReference type="ARBA" id="ARBA00017187"/>
    </source>
</evidence>
<keyword evidence="5" id="KW-0963">Cytoplasm</keyword>
<dbReference type="SUPFAM" id="SSF54849">
    <property type="entry name" value="GroEL-intermediate domain like"/>
    <property type="match status" value="1"/>
</dbReference>
<accession>A0A7R9PJ58</accession>
<reference evidence="15" key="1">
    <citation type="submission" date="2020-11" db="EMBL/GenBank/DDBJ databases">
        <authorList>
            <person name="Tran Van P."/>
        </authorList>
    </citation>
    <scope>NUCLEOTIDE SEQUENCE</scope>
</reference>
<feature type="region of interest" description="Disordered" evidence="13">
    <location>
        <begin position="2106"/>
        <end position="2127"/>
    </location>
</feature>
<feature type="region of interest" description="Disordered" evidence="13">
    <location>
        <begin position="704"/>
        <end position="760"/>
    </location>
</feature>
<evidence type="ECO:0000256" key="11">
    <source>
        <dbReference type="RuleBase" id="RU004187"/>
    </source>
</evidence>
<proteinExistence type="inferred from homology"/>
<comment type="function">
    <text evidence="9">Molecular chaperone; assists the folding of proteins upon ATP hydrolysis. Known to play a role, in vitro, in the folding of actin and tubulin.</text>
</comment>
<feature type="region of interest" description="Disordered" evidence="13">
    <location>
        <begin position="628"/>
        <end position="651"/>
    </location>
</feature>
<dbReference type="Gene3D" id="3.40.50.11500">
    <property type="match status" value="1"/>
</dbReference>
<feature type="region of interest" description="Disordered" evidence="13">
    <location>
        <begin position="933"/>
        <end position="964"/>
    </location>
</feature>
<feature type="compositionally biased region" description="Polar residues" evidence="13">
    <location>
        <begin position="954"/>
        <end position="964"/>
    </location>
</feature>
<comment type="similarity">
    <text evidence="2 11">Belongs to the TCP-1 chaperonin family.</text>
</comment>
<dbReference type="InterPro" id="IPR051696">
    <property type="entry name" value="DENN_Domain_GEFs"/>
</dbReference>
<dbReference type="FunFam" id="1.10.560.10:FF:000085">
    <property type="entry name" value="T-complex protein 1 subunit gamma"/>
    <property type="match status" value="1"/>
</dbReference>
<evidence type="ECO:0000256" key="2">
    <source>
        <dbReference type="ARBA" id="ARBA00008020"/>
    </source>
</evidence>
<dbReference type="InterPro" id="IPR002194">
    <property type="entry name" value="Chaperonin_TCP-1_CS"/>
</dbReference>
<dbReference type="GO" id="GO:0031410">
    <property type="term" value="C:cytoplasmic vesicle"/>
    <property type="evidence" value="ECO:0007669"/>
    <property type="project" value="TreeGrafter"/>
</dbReference>
<feature type="compositionally biased region" description="Polar residues" evidence="13">
    <location>
        <begin position="843"/>
        <end position="869"/>
    </location>
</feature>
<dbReference type="InterPro" id="IPR053374">
    <property type="entry name" value="TCP-1_chaperonin"/>
</dbReference>
<dbReference type="Gene3D" id="1.10.560.10">
    <property type="entry name" value="GroEL-like equatorial domain"/>
    <property type="match status" value="1"/>
</dbReference>
<dbReference type="Pfam" id="PF00118">
    <property type="entry name" value="Cpn60_TCP1"/>
    <property type="match status" value="1"/>
</dbReference>
<dbReference type="GO" id="GO:0140662">
    <property type="term" value="F:ATP-dependent protein folding chaperone"/>
    <property type="evidence" value="ECO:0007669"/>
    <property type="project" value="InterPro"/>
</dbReference>
<evidence type="ECO:0000256" key="7">
    <source>
        <dbReference type="ARBA" id="ARBA00022840"/>
    </source>
</evidence>
<dbReference type="InterPro" id="IPR001194">
    <property type="entry name" value="cDENN_dom"/>
</dbReference>
<dbReference type="Gene3D" id="3.50.7.10">
    <property type="entry name" value="GroEL"/>
    <property type="match status" value="1"/>
</dbReference>
<dbReference type="InterPro" id="IPR027409">
    <property type="entry name" value="GroEL-like_apical_dom_sf"/>
</dbReference>
<dbReference type="GO" id="GO:0051082">
    <property type="term" value="F:unfolded protein binding"/>
    <property type="evidence" value="ECO:0007669"/>
    <property type="project" value="InterPro"/>
</dbReference>
<keyword evidence="8 11" id="KW-0143">Chaperone</keyword>
<dbReference type="GO" id="GO:0032483">
    <property type="term" value="P:regulation of Rab protein signal transduction"/>
    <property type="evidence" value="ECO:0007669"/>
    <property type="project" value="TreeGrafter"/>
</dbReference>
<dbReference type="SUPFAM" id="SSF48592">
    <property type="entry name" value="GroEL equatorial domain-like"/>
    <property type="match status" value="1"/>
</dbReference>
<evidence type="ECO:0000256" key="1">
    <source>
        <dbReference type="ARBA" id="ARBA00004496"/>
    </source>
</evidence>
<dbReference type="Gene3D" id="3.30.260.10">
    <property type="entry name" value="TCP-1-like chaperonin intermediate domain"/>
    <property type="match status" value="1"/>
</dbReference>
<feature type="region of interest" description="Disordered" evidence="13">
    <location>
        <begin position="496"/>
        <end position="532"/>
    </location>
</feature>
<feature type="compositionally biased region" description="Basic and acidic residues" evidence="13">
    <location>
        <begin position="507"/>
        <end position="516"/>
    </location>
</feature>
<feature type="compositionally biased region" description="Polar residues" evidence="13">
    <location>
        <begin position="637"/>
        <end position="651"/>
    </location>
</feature>
<feature type="compositionally biased region" description="Polar residues" evidence="13">
    <location>
        <begin position="723"/>
        <end position="733"/>
    </location>
</feature>
<sequence length="2127" mass="234663">MVLLLALTEQKLLVHSLRPDVLTAVAEAISMIIFPFKWQCPYIPLCPLGLAEVLHAPLPFLIGVDSRFFDLYDPPTDVNCVDLDTNNITVCEEKRNLNTKLLPKKPARALKNTLDVLSQKLRLFVQSLSQDPGGKDGSIDRDFQLKRKEQALELEIQEAFLRFMATILKGYRVYLLPITKAPTIGTTDPNSLFDLQGFQRSRDKAHHKLFALVMKTQMFIRFIEERSFVSDMDAGLAFFDECTEKVDSDELDCRLIELDESHKSERTVFIPPPEPIGLPVGVTYAYKHFTMNPLLFSRKELKNFLGSDSARLSGVLQGSPLARRTKHEIKSAQKLARKYAALPDLWAKCLLGTCYSLWFIHLPSYAIMSQSKAPACLRTAYDILVKIHKMKLQTTDEVCYRVMMQLCGVYSQPVLAVKLLFHMKRCGIQPNAITYGFYNRAVLDSTWPSDCTNSGQLLWNKLRNVIMGVALFRQAASRKRVSDELPSYTESADVVSRTSIDSGNSHDQQDQADSRSIKTNSDAKPLAGSRTNLTEEMDFTAFDRYRNRHGSIVRPTGVPFLPSRPTVHQQSFESSAGLLMTCQNNSPVLLEEETDLFDGEGTAESPASGGRRQRNRSGSCSEFVFGIRGGPHCPTSPKASRSPDSNSPVSENWKQLMRSESFANDARILDNLNRLKLGLHKEGKLTNGRVAPILERGDGYARVPHVQRGSSSRSLFGRKGSFNIRQSQDSSTENLEERSSAGSTDDLDSTGSQTPRRLMGGKLFSAINRFGTGVLERTRIGGSQEMKIHTSKHNSSVDSLLSDVNSYSNCDSESNKLASVLRTTVEQDSVILSNDLENRDDNTSPNSPTRVSSPSQKTSPVRTPVTQNDPLGALDLDEIAEVIETGSEQQDSELSSLNSTLVPGTVVTLDMPEAAERPLLFGRGVSRSATFGVETESGGEEVIQPPRSGGKAMQRSSTMPVDVPVSSSGATTALGSIGSTFKLPFSPSSLTSKKSNELLQGGLNSLKSAATSVVKKFDEIKEAMSVTSTPVKAGTGLGRVGDRDSLYSEGDTADTTTESVRRISNEFSPLAVHMHLDYWGNNFFDLFGEGSRKGSASNLQPLGSLASSQLQLFPENLYSRDALTRDPKAPVALEILMTTCSKCHNCGSALYDEEIMAGWSPEDSNLNTKCQFCNKATVPFLMVTVLDYRGQVMMVPAVSQESVFTNKGNKSSLSQLSNLGVSSTSVDSSSLLDPDLSGGGGCKSAESEGDLISKDGNKCEESSTEPPVTLEPITVPYLNPLVLRKEFENILHNEGDTCLTQPRFVDEHPIIYWNMMWVFQRINVVSHLPGLSLQAGSVNKGQTVHSSWANCDHRNVAVRSLWDNSRLHEEVGQPMYVLWQQKEQHSDLINALVTDRTTLPRSRASEIQTSKIRSVANPDRRVLQMVISSVRGNDLLEPLKKLATERQKLKGRGVNRTHSLYRDILFLAFTVMGRDNIDQVTTPPHLLSLSRLIGGADWLTVHAKPSLSTVRPHVQDTGQNTKRESGRKVQLENISAGKVSYHEALGAVIKSIEISMQLKTNEIIVQKQLPIKHRSAWLVAFVFLVTKSSSRAREGSIDIHCNYSDISTLGRAIADVIRTCLGPQAMLKMLMDPMGGIVMTNDGNAILREITVQHPAGKSMIEIARTQDEEVGDGTTSVIVLAGEMLAVAEPFLEQQIHPTVIIRAYRQALEDAVALLQDSISTPLDITDRKKVLDVIRSCVGTKFIGRWSDLACSIALEAVETVLLDENGRREIDIKRYAKVEKIPGGTIEESTVLKGVMINKDVTHPKMRRYIENPRIILLDCGLEYKKGESQTNVEILKDSDFTRILQLEEEQMQKMCEDIISLKPDLVFTEKGVSDLAQHFLLKANITVLRRVRKSDNNRIARACGATIANRTDELKEEDVGTKAGLFEIKKLGDEYFCFITKCKDPKACTILLRGASKDVLNETERNLQDALHVARNILLEPRLVPGGGAVEMAVSQALTEKGKSVEGVAQWPYRAVAQALEIIPRTLIQNCGANTIRTLTALRAKHATGGTTWGINGETGELADMKNLGVWEPLSVKLQTYKTAVETAILLLRIDDIVSGSKKKGGDTETKAAPPTEESMKE</sequence>
<evidence type="ECO:0000256" key="6">
    <source>
        <dbReference type="ARBA" id="ARBA00022741"/>
    </source>
</evidence>
<dbReference type="InterPro" id="IPR005112">
    <property type="entry name" value="dDENN_dom"/>
</dbReference>
<evidence type="ECO:0000256" key="10">
    <source>
        <dbReference type="PROSITE-ProRule" id="PRU00708"/>
    </source>
</evidence>
<protein>
    <recommendedName>
        <fullName evidence="4 12">T-complex protein 1 subunit gamma</fullName>
    </recommendedName>
</protein>
<dbReference type="InterPro" id="IPR027413">
    <property type="entry name" value="GROEL-like_equatorial_sf"/>
</dbReference>
<evidence type="ECO:0000256" key="12">
    <source>
        <dbReference type="RuleBase" id="RU004191"/>
    </source>
</evidence>
<dbReference type="NCBIfam" id="NF041083">
    <property type="entry name" value="thermosome_beta"/>
    <property type="match status" value="1"/>
</dbReference>
<comment type="subcellular location">
    <subcellularLocation>
        <location evidence="1">Cytoplasm</location>
    </subcellularLocation>
</comment>
<dbReference type="SMART" id="SM00799">
    <property type="entry name" value="DENN"/>
    <property type="match status" value="1"/>
</dbReference>
<feature type="region of interest" description="Disordered" evidence="13">
    <location>
        <begin position="599"/>
        <end position="618"/>
    </location>
</feature>
<dbReference type="InterPro" id="IPR002885">
    <property type="entry name" value="PPR_rpt"/>
</dbReference>
<dbReference type="PROSITE" id="PS00750">
    <property type="entry name" value="TCP1_1"/>
    <property type="match status" value="1"/>
</dbReference>
<organism evidence="15">
    <name type="scientific">Timema genevievae</name>
    <name type="common">Walking stick</name>
    <dbReference type="NCBI Taxonomy" id="629358"/>
    <lineage>
        <taxon>Eukaryota</taxon>
        <taxon>Metazoa</taxon>
        <taxon>Ecdysozoa</taxon>
        <taxon>Arthropoda</taxon>
        <taxon>Hexapoda</taxon>
        <taxon>Insecta</taxon>
        <taxon>Pterygota</taxon>
        <taxon>Neoptera</taxon>
        <taxon>Polyneoptera</taxon>
        <taxon>Phasmatodea</taxon>
        <taxon>Timematodea</taxon>
        <taxon>Timematoidea</taxon>
        <taxon>Timematidae</taxon>
        <taxon>Timema</taxon>
    </lineage>
</organism>
<dbReference type="Pfam" id="PF03455">
    <property type="entry name" value="dDENN"/>
    <property type="match status" value="1"/>
</dbReference>
<feature type="domain" description="UDENN" evidence="14">
    <location>
        <begin position="1"/>
        <end position="234"/>
    </location>
</feature>
<dbReference type="NCBIfam" id="TIGR02344">
    <property type="entry name" value="chap_CCT_gamma"/>
    <property type="match status" value="1"/>
</dbReference>
<dbReference type="InterPro" id="IPR012719">
    <property type="entry name" value="Chap_CCT_gamma"/>
</dbReference>
<keyword evidence="7 11" id="KW-0067">ATP-binding</keyword>
<feature type="compositionally biased region" description="Polar residues" evidence="13">
    <location>
        <begin position="496"/>
        <end position="506"/>
    </location>
</feature>
<evidence type="ECO:0000256" key="5">
    <source>
        <dbReference type="ARBA" id="ARBA00022490"/>
    </source>
</evidence>
<dbReference type="SUPFAM" id="SSF52029">
    <property type="entry name" value="GroEL apical domain-like"/>
    <property type="match status" value="1"/>
</dbReference>
<gene>
    <name evidence="15" type="ORF">TGEB3V08_LOCUS2655</name>
</gene>
<dbReference type="InterPro" id="IPR027410">
    <property type="entry name" value="TCP-1-like_intermed_sf"/>
</dbReference>
<dbReference type="PROSITE" id="PS51375">
    <property type="entry name" value="PPR"/>
    <property type="match status" value="1"/>
</dbReference>
<name>A0A7R9PJ58_TIMGE</name>
<dbReference type="EMBL" id="OE839799">
    <property type="protein sequence ID" value="CAD7588613.1"/>
    <property type="molecule type" value="Genomic_DNA"/>
</dbReference>
<dbReference type="PROSITE" id="PS50211">
    <property type="entry name" value="DENN"/>
    <property type="match status" value="1"/>
</dbReference>
<evidence type="ECO:0000259" key="14">
    <source>
        <dbReference type="PROSITE" id="PS50211"/>
    </source>
</evidence>
<evidence type="ECO:0000256" key="8">
    <source>
        <dbReference type="ARBA" id="ARBA00023186"/>
    </source>
</evidence>
<dbReference type="NCBIfam" id="NF041082">
    <property type="entry name" value="thermosome_alpha"/>
    <property type="match status" value="1"/>
</dbReference>
<dbReference type="FunFam" id="1.10.560.10:FF:000073">
    <property type="entry name" value="T-complex protein 1 subunit gamma"/>
    <property type="match status" value="1"/>
</dbReference>
<dbReference type="PANTHER" id="PTHR12296">
    <property type="entry name" value="DENN DOMAIN-CONTAINING PROTEIN 4"/>
    <property type="match status" value="1"/>
</dbReference>
<dbReference type="SMART" id="SM00801">
    <property type="entry name" value="dDENN"/>
    <property type="match status" value="1"/>
</dbReference>
<evidence type="ECO:0000313" key="15">
    <source>
        <dbReference type="EMBL" id="CAD7588613.1"/>
    </source>
</evidence>
<keyword evidence="6 11" id="KW-0547">Nucleotide-binding</keyword>
<dbReference type="InterPro" id="IPR017998">
    <property type="entry name" value="Chaperone_TCP-1"/>
</dbReference>
<feature type="region of interest" description="Disordered" evidence="13">
    <location>
        <begin position="1237"/>
        <end position="1267"/>
    </location>
</feature>
<dbReference type="InterPro" id="IPR037516">
    <property type="entry name" value="Tripartite_DENN"/>
</dbReference>
<feature type="compositionally biased region" description="Basic and acidic residues" evidence="13">
    <location>
        <begin position="1251"/>
        <end position="1261"/>
    </location>
</feature>
<dbReference type="InterPro" id="IPR043153">
    <property type="entry name" value="DENN_C"/>
</dbReference>
<comment type="subunit">
    <text evidence="3">Heterooligomeric complex of about 850 to 900 kDa that forms two stacked rings, 12 to 16 nm in diameter.</text>
</comment>
<feature type="region of interest" description="Disordered" evidence="13">
    <location>
        <begin position="831"/>
        <end position="870"/>
    </location>
</feature>
<evidence type="ECO:0000256" key="3">
    <source>
        <dbReference type="ARBA" id="ARBA00011531"/>
    </source>
</evidence>
<dbReference type="FunFam" id="3.50.7.10:FF:000005">
    <property type="entry name" value="T-complex protein 1 subunit gamma"/>
    <property type="match status" value="1"/>
</dbReference>
<dbReference type="InterPro" id="IPR054827">
    <property type="entry name" value="thermosome_alpha"/>
</dbReference>
<dbReference type="PROSITE" id="PS00995">
    <property type="entry name" value="TCP1_3"/>
    <property type="match status" value="1"/>
</dbReference>
<dbReference type="PANTHER" id="PTHR12296:SF30">
    <property type="entry name" value="DENN DOMAIN-CONTAINING PROTEIN CRAG"/>
    <property type="match status" value="1"/>
</dbReference>
<evidence type="ECO:0000256" key="13">
    <source>
        <dbReference type="SAM" id="MobiDB-lite"/>
    </source>
</evidence>
<dbReference type="GO" id="GO:0016887">
    <property type="term" value="F:ATP hydrolysis activity"/>
    <property type="evidence" value="ECO:0007669"/>
    <property type="project" value="InterPro"/>
</dbReference>
<dbReference type="PRINTS" id="PR00304">
    <property type="entry name" value="TCOMPLEXTCP1"/>
</dbReference>
<dbReference type="InterPro" id="IPR002423">
    <property type="entry name" value="Cpn60/GroEL/TCP-1"/>
</dbReference>
<evidence type="ECO:0000256" key="9">
    <source>
        <dbReference type="ARBA" id="ARBA00024677"/>
    </source>
</evidence>
<dbReference type="CDD" id="cd03337">
    <property type="entry name" value="TCP1_gamma"/>
    <property type="match status" value="1"/>
</dbReference>